<reference evidence="10" key="1">
    <citation type="submission" date="2018-03" db="EMBL/GenBank/DDBJ databases">
        <authorList>
            <person name="Rodrigo-Torres L."/>
            <person name="Arahal R. D."/>
            <person name="Lucena T."/>
        </authorList>
    </citation>
    <scope>NUCLEOTIDE SEQUENCE [LARGE SCALE GENOMIC DNA]</scope>
    <source>
        <strain evidence="10">CECT 8871</strain>
    </source>
</reference>
<evidence type="ECO:0000256" key="3">
    <source>
        <dbReference type="ARBA" id="ARBA00012753"/>
    </source>
</evidence>
<keyword evidence="10" id="KW-1185">Reference proteome</keyword>
<accession>A0A2R8AVS5</accession>
<dbReference type="NCBIfam" id="NF005732">
    <property type="entry name" value="PRK07550.1"/>
    <property type="match status" value="1"/>
</dbReference>
<dbReference type="EMBL" id="OMOJ01000003">
    <property type="protein sequence ID" value="SPF80128.1"/>
    <property type="molecule type" value="Genomic_DNA"/>
</dbReference>
<keyword evidence="5 9" id="KW-0808">Transferase</keyword>
<dbReference type="InterPro" id="IPR015421">
    <property type="entry name" value="PyrdxlP-dep_Trfase_major"/>
</dbReference>
<feature type="domain" description="Aminotransferase class I/classII large" evidence="8">
    <location>
        <begin position="43"/>
        <end position="384"/>
    </location>
</feature>
<dbReference type="InterPro" id="IPR015424">
    <property type="entry name" value="PyrdxlP-dep_Trfase"/>
</dbReference>
<sequence length="398" mass="42995">MSTRTNATFPSPIPAARRWLEGVTLPPDCPLINVSQAAPMAAPPAPMIDAMAQALGDTATHVYGPDLGLPALRTEVAKQWSRAYGGHVSADQVAITSGANHAFATAIAALCDLGDEVLLPVPWYFNHKMWLDMAGMRAVPLPCDDAMLPDLAAAQALITPRTKAIVMVSPNNPTGVEYPPSVLGAAYDLAKAHGLTLILDETYRDFRSSDAPPHDLLTRPDWDRTLVQIYSFSKSYRLTGHRVGALVARADLMGSFETFIDSVTICPSQLGQRAALYGLQTMGDWVAEQRRDIQARAKAIRHAMPRIAPMGWRLLGLGAYFAYLEHPFDAPSDVVAKRLAQEVGILALPGTMFTPEGDARGSRHIRIAFANIDAPTIAAMFERIARLDWPLAPQGGAA</sequence>
<dbReference type="Gene3D" id="3.40.640.10">
    <property type="entry name" value="Type I PLP-dependent aspartate aminotransferase-like (Major domain)"/>
    <property type="match status" value="1"/>
</dbReference>
<dbReference type="CDD" id="cd00609">
    <property type="entry name" value="AAT_like"/>
    <property type="match status" value="1"/>
</dbReference>
<name>A0A2R8AVS5_9RHOB</name>
<dbReference type="EC" id="2.6.1.1" evidence="3"/>
<dbReference type="RefSeq" id="WP_108886004.1">
    <property type="nucleotide sequence ID" value="NZ_OMOJ01000003.1"/>
</dbReference>
<dbReference type="GO" id="GO:0006520">
    <property type="term" value="P:amino acid metabolic process"/>
    <property type="evidence" value="ECO:0007669"/>
    <property type="project" value="InterPro"/>
</dbReference>
<dbReference type="Proteomes" id="UP000244904">
    <property type="component" value="Unassembled WGS sequence"/>
</dbReference>
<dbReference type="Pfam" id="PF00155">
    <property type="entry name" value="Aminotran_1_2"/>
    <property type="match status" value="1"/>
</dbReference>
<gene>
    <name evidence="9" type="primary">aspC_1</name>
    <name evidence="9" type="ORF">PRI8871_01931</name>
</gene>
<evidence type="ECO:0000256" key="4">
    <source>
        <dbReference type="ARBA" id="ARBA00022576"/>
    </source>
</evidence>
<protein>
    <recommendedName>
        <fullName evidence="3">aspartate transaminase</fullName>
        <ecNumber evidence="3">2.6.1.1</ecNumber>
    </recommendedName>
</protein>
<dbReference type="GO" id="GO:0004069">
    <property type="term" value="F:L-aspartate:2-oxoglutarate aminotransferase activity"/>
    <property type="evidence" value="ECO:0007669"/>
    <property type="project" value="UniProtKB-EC"/>
</dbReference>
<comment type="catalytic activity">
    <reaction evidence="7">
        <text>L-aspartate + 2-oxoglutarate = oxaloacetate + L-glutamate</text>
        <dbReference type="Rhea" id="RHEA:21824"/>
        <dbReference type="ChEBI" id="CHEBI:16452"/>
        <dbReference type="ChEBI" id="CHEBI:16810"/>
        <dbReference type="ChEBI" id="CHEBI:29985"/>
        <dbReference type="ChEBI" id="CHEBI:29991"/>
        <dbReference type="EC" id="2.6.1.1"/>
    </reaction>
</comment>
<dbReference type="InterPro" id="IPR050596">
    <property type="entry name" value="AspAT/PAT-like"/>
</dbReference>
<dbReference type="GO" id="GO:0030170">
    <property type="term" value="F:pyridoxal phosphate binding"/>
    <property type="evidence" value="ECO:0007669"/>
    <property type="project" value="InterPro"/>
</dbReference>
<keyword evidence="4 9" id="KW-0032">Aminotransferase</keyword>
<keyword evidence="6" id="KW-0663">Pyridoxal phosphate</keyword>
<evidence type="ECO:0000256" key="7">
    <source>
        <dbReference type="ARBA" id="ARBA00049185"/>
    </source>
</evidence>
<dbReference type="InterPro" id="IPR004839">
    <property type="entry name" value="Aminotransferase_I/II_large"/>
</dbReference>
<evidence type="ECO:0000313" key="10">
    <source>
        <dbReference type="Proteomes" id="UP000244904"/>
    </source>
</evidence>
<dbReference type="SUPFAM" id="SSF53383">
    <property type="entry name" value="PLP-dependent transferases"/>
    <property type="match status" value="1"/>
</dbReference>
<evidence type="ECO:0000256" key="5">
    <source>
        <dbReference type="ARBA" id="ARBA00022679"/>
    </source>
</evidence>
<evidence type="ECO:0000256" key="6">
    <source>
        <dbReference type="ARBA" id="ARBA00022898"/>
    </source>
</evidence>
<dbReference type="PANTHER" id="PTHR46383:SF1">
    <property type="entry name" value="ASPARTATE AMINOTRANSFERASE"/>
    <property type="match status" value="1"/>
</dbReference>
<evidence type="ECO:0000256" key="1">
    <source>
        <dbReference type="ARBA" id="ARBA00001933"/>
    </source>
</evidence>
<evidence type="ECO:0000259" key="8">
    <source>
        <dbReference type="Pfam" id="PF00155"/>
    </source>
</evidence>
<organism evidence="9 10">
    <name type="scientific">Pseudoprimorskyibacter insulae</name>
    <dbReference type="NCBI Taxonomy" id="1695997"/>
    <lineage>
        <taxon>Bacteria</taxon>
        <taxon>Pseudomonadati</taxon>
        <taxon>Pseudomonadota</taxon>
        <taxon>Alphaproteobacteria</taxon>
        <taxon>Rhodobacterales</taxon>
        <taxon>Paracoccaceae</taxon>
        <taxon>Pseudoprimorskyibacter</taxon>
    </lineage>
</organism>
<evidence type="ECO:0000313" key="9">
    <source>
        <dbReference type="EMBL" id="SPF80128.1"/>
    </source>
</evidence>
<comment type="similarity">
    <text evidence="2">Belongs to the class-I pyridoxal-phosphate-dependent aminotransferase family.</text>
</comment>
<dbReference type="OrthoDB" id="9766084at2"/>
<proteinExistence type="inferred from homology"/>
<comment type="cofactor">
    <cofactor evidence="1">
        <name>pyridoxal 5'-phosphate</name>
        <dbReference type="ChEBI" id="CHEBI:597326"/>
    </cofactor>
</comment>
<dbReference type="PANTHER" id="PTHR46383">
    <property type="entry name" value="ASPARTATE AMINOTRANSFERASE"/>
    <property type="match status" value="1"/>
</dbReference>
<dbReference type="AlphaFoldDB" id="A0A2R8AVS5"/>
<evidence type="ECO:0000256" key="2">
    <source>
        <dbReference type="ARBA" id="ARBA00007441"/>
    </source>
</evidence>